<evidence type="ECO:0000313" key="2">
    <source>
        <dbReference type="Proteomes" id="UP001295794"/>
    </source>
</evidence>
<protein>
    <submittedName>
        <fullName evidence="1">Uncharacterized protein</fullName>
    </submittedName>
</protein>
<dbReference type="EMBL" id="CAVNYO010000399">
    <property type="protein sequence ID" value="CAK5273896.1"/>
    <property type="molecule type" value="Genomic_DNA"/>
</dbReference>
<evidence type="ECO:0000313" key="1">
    <source>
        <dbReference type="EMBL" id="CAK5273896.1"/>
    </source>
</evidence>
<organism evidence="1 2">
    <name type="scientific">Mycena citricolor</name>
    <dbReference type="NCBI Taxonomy" id="2018698"/>
    <lineage>
        <taxon>Eukaryota</taxon>
        <taxon>Fungi</taxon>
        <taxon>Dikarya</taxon>
        <taxon>Basidiomycota</taxon>
        <taxon>Agaricomycotina</taxon>
        <taxon>Agaricomycetes</taxon>
        <taxon>Agaricomycetidae</taxon>
        <taxon>Agaricales</taxon>
        <taxon>Marasmiineae</taxon>
        <taxon>Mycenaceae</taxon>
        <taxon>Mycena</taxon>
    </lineage>
</organism>
<proteinExistence type="predicted"/>
<keyword evidence="2" id="KW-1185">Reference proteome</keyword>
<dbReference type="Proteomes" id="UP001295794">
    <property type="component" value="Unassembled WGS sequence"/>
</dbReference>
<comment type="caution">
    <text evidence="1">The sequence shown here is derived from an EMBL/GenBank/DDBJ whole genome shotgun (WGS) entry which is preliminary data.</text>
</comment>
<accession>A0AAD2Q424</accession>
<dbReference type="AlphaFoldDB" id="A0AAD2Q424"/>
<reference evidence="1" key="1">
    <citation type="submission" date="2023-11" db="EMBL/GenBank/DDBJ databases">
        <authorList>
            <person name="De Vega J J."/>
            <person name="De Vega J J."/>
        </authorList>
    </citation>
    <scope>NUCLEOTIDE SEQUENCE</scope>
</reference>
<sequence length="49" mass="5176">PLGETETLGILGVQLPGQQKEKRLMDESGNLMPCCAQKCAQNDVGGVSM</sequence>
<feature type="non-terminal residue" evidence="1">
    <location>
        <position position="49"/>
    </location>
</feature>
<gene>
    <name evidence="1" type="ORF">MYCIT1_LOCUS20695</name>
</gene>
<name>A0AAD2Q424_9AGAR</name>